<dbReference type="Pfam" id="PF02321">
    <property type="entry name" value="OEP"/>
    <property type="match status" value="2"/>
</dbReference>
<comment type="subcellular location">
    <subcellularLocation>
        <location evidence="2">Cell membrane</location>
        <topology evidence="2">Lipid-anchor</topology>
    </subcellularLocation>
</comment>
<evidence type="ECO:0000313" key="3">
    <source>
        <dbReference type="EMBL" id="MTV32117.1"/>
    </source>
</evidence>
<keyword evidence="2" id="KW-0812">Transmembrane</keyword>
<dbReference type="NCBIfam" id="TIGR01845">
    <property type="entry name" value="outer_NodT"/>
    <property type="match status" value="1"/>
</dbReference>
<dbReference type="GO" id="GO:0005886">
    <property type="term" value="C:plasma membrane"/>
    <property type="evidence" value="ECO:0007669"/>
    <property type="project" value="UniProtKB-SubCell"/>
</dbReference>
<accession>A0A6N8DNY8</accession>
<dbReference type="PANTHER" id="PTHR30203">
    <property type="entry name" value="OUTER MEMBRANE CATION EFFLUX PROTEIN"/>
    <property type="match status" value="1"/>
</dbReference>
<name>A0A6N8DNY8_RHOAC</name>
<dbReference type="GO" id="GO:0015562">
    <property type="term" value="F:efflux transmembrane transporter activity"/>
    <property type="evidence" value="ECO:0007669"/>
    <property type="project" value="InterPro"/>
</dbReference>
<dbReference type="Gene3D" id="1.20.1600.10">
    <property type="entry name" value="Outer membrane efflux proteins (OEP)"/>
    <property type="match status" value="1"/>
</dbReference>
<evidence type="ECO:0000256" key="1">
    <source>
        <dbReference type="ARBA" id="ARBA00007613"/>
    </source>
</evidence>
<dbReference type="SUPFAM" id="SSF56954">
    <property type="entry name" value="Outer membrane efflux proteins (OEP)"/>
    <property type="match status" value="1"/>
</dbReference>
<proteinExistence type="inferred from homology"/>
<keyword evidence="2" id="KW-1134">Transmembrane beta strand</keyword>
<dbReference type="EMBL" id="WNKS01000013">
    <property type="protein sequence ID" value="MTV32117.1"/>
    <property type="molecule type" value="Genomic_DNA"/>
</dbReference>
<dbReference type="Gene3D" id="2.20.200.10">
    <property type="entry name" value="Outer membrane efflux proteins (OEP)"/>
    <property type="match status" value="1"/>
</dbReference>
<dbReference type="InterPro" id="IPR010131">
    <property type="entry name" value="MdtP/NodT-like"/>
</dbReference>
<dbReference type="Proteomes" id="UP000439113">
    <property type="component" value="Unassembled WGS sequence"/>
</dbReference>
<gene>
    <name evidence="3" type="ORF">GJ654_14095</name>
</gene>
<dbReference type="RefSeq" id="WP_155446806.1">
    <property type="nucleotide sequence ID" value="NZ_JAOQNR010000014.1"/>
</dbReference>
<protein>
    <submittedName>
        <fullName evidence="3">Efflux transporter outer membrane subunit</fullName>
    </submittedName>
</protein>
<reference evidence="3 4" key="1">
    <citation type="submission" date="2019-11" db="EMBL/GenBank/DDBJ databases">
        <title>Whole-genome sequence of a Rhodoblastus acidophilus DSM 142.</title>
        <authorList>
            <person name="Kyndt J.A."/>
            <person name="Meyer T.E."/>
        </authorList>
    </citation>
    <scope>NUCLEOTIDE SEQUENCE [LARGE SCALE GENOMIC DNA]</scope>
    <source>
        <strain evidence="3 4">DSM 142</strain>
    </source>
</reference>
<dbReference type="PANTHER" id="PTHR30203:SF25">
    <property type="entry name" value="OUTER MEMBRANE PROTEIN-RELATED"/>
    <property type="match status" value="1"/>
</dbReference>
<sequence length="484" mass="52313">MRKTIVLLLALSGCNAVGPDFSPPETGLPDRAFVAGARTSAPDPAWWAGFRDPTLTALVREVADKNLDVQTASLRVAESRFQRGVAASAQMPSLNGGAKSVREQYSQNGILSLMNGLVPGGINVPPITDNYVGFDAAWELDIWGRVRRSVEAADAQVRMSEDQRRDALLSVMAETARDYIQLRGVQVQIGVLNDNIRIAQEILKLADERQAKGLASALDTENARSQLEGYRAQLPPLEQQDSELVNALSFLVDHPPGALKARLGQTRKSPLALGAVPTGVASDLARRRPDIRAAEAQLHAATAQTGVAVANFYPTITLTGQAGLDSLNPDTLFRGSSFQWSFGPSVSLPIFNGGRLTNTLELREAQQQEAALAYRKTILRAWHDVVNALVALRLEKARHARLSEQVVHARKAAGIARDRYRDGVTDFLNVLSAERTALIAEQEQARSATMLGVDQVQLYKALGGGWEGFFPDASGDKSAALNPN</sequence>
<comment type="caution">
    <text evidence="3">The sequence shown here is derived from an EMBL/GenBank/DDBJ whole genome shotgun (WGS) entry which is preliminary data.</text>
</comment>
<evidence type="ECO:0000313" key="4">
    <source>
        <dbReference type="Proteomes" id="UP000439113"/>
    </source>
</evidence>
<keyword evidence="2" id="KW-0564">Palmitate</keyword>
<organism evidence="3 4">
    <name type="scientific">Rhodoblastus acidophilus</name>
    <name type="common">Rhodopseudomonas acidophila</name>
    <dbReference type="NCBI Taxonomy" id="1074"/>
    <lineage>
        <taxon>Bacteria</taxon>
        <taxon>Pseudomonadati</taxon>
        <taxon>Pseudomonadota</taxon>
        <taxon>Alphaproteobacteria</taxon>
        <taxon>Hyphomicrobiales</taxon>
        <taxon>Rhodoblastaceae</taxon>
        <taxon>Rhodoblastus</taxon>
    </lineage>
</organism>
<dbReference type="InterPro" id="IPR003423">
    <property type="entry name" value="OMP_efflux"/>
</dbReference>
<dbReference type="OrthoDB" id="7181739at2"/>
<keyword evidence="2" id="KW-0472">Membrane</keyword>
<comment type="similarity">
    <text evidence="1 2">Belongs to the outer membrane factor (OMF) (TC 1.B.17) family.</text>
</comment>
<evidence type="ECO:0000256" key="2">
    <source>
        <dbReference type="RuleBase" id="RU362097"/>
    </source>
</evidence>
<dbReference type="AlphaFoldDB" id="A0A6N8DNY8"/>
<keyword evidence="2" id="KW-0449">Lipoprotein</keyword>